<dbReference type="Gene3D" id="2.120.10.30">
    <property type="entry name" value="TolB, C-terminal domain"/>
    <property type="match status" value="3"/>
</dbReference>
<feature type="DNA-binding region" description="OmpR/PhoB-type" evidence="3">
    <location>
        <begin position="7"/>
        <end position="107"/>
    </location>
</feature>
<keyword evidence="4" id="KW-1133">Transmembrane helix</keyword>
<proteinExistence type="inferred from homology"/>
<reference evidence="6 7" key="1">
    <citation type="submission" date="2021-02" db="EMBL/GenBank/DDBJ databases">
        <title>Lysobacter arenosi sp. nov., isolated from soil of gangwondo yeongwol, south Korea.</title>
        <authorList>
            <person name="Kim K.R."/>
            <person name="Kim K.H."/>
            <person name="Jeon C.O."/>
        </authorList>
    </citation>
    <scope>NUCLEOTIDE SEQUENCE [LARGE SCALE GENOMIC DNA]</scope>
    <source>
        <strain evidence="6 7">R7</strain>
    </source>
</reference>
<feature type="domain" description="OmpR/PhoB-type" evidence="5">
    <location>
        <begin position="7"/>
        <end position="107"/>
    </location>
</feature>
<dbReference type="SUPFAM" id="SSF46894">
    <property type="entry name" value="C-terminal effector domain of the bipartite response regulators"/>
    <property type="match status" value="1"/>
</dbReference>
<evidence type="ECO:0000313" key="6">
    <source>
        <dbReference type="EMBL" id="QSX76468.1"/>
    </source>
</evidence>
<dbReference type="InterPro" id="IPR001867">
    <property type="entry name" value="OmpR/PhoB-type_DNA-bd"/>
</dbReference>
<evidence type="ECO:0000313" key="7">
    <source>
        <dbReference type="Proteomes" id="UP000663400"/>
    </source>
</evidence>
<dbReference type="Pfam" id="PF07676">
    <property type="entry name" value="PD40"/>
    <property type="match status" value="5"/>
</dbReference>
<accession>A0ABX7RG38</accession>
<dbReference type="InterPro" id="IPR036388">
    <property type="entry name" value="WH-like_DNA-bd_sf"/>
</dbReference>
<dbReference type="PANTHER" id="PTHR36842:SF1">
    <property type="entry name" value="PROTEIN TOLB"/>
    <property type="match status" value="1"/>
</dbReference>
<keyword evidence="4" id="KW-0812">Transmembrane</keyword>
<keyword evidence="2 3" id="KW-0238">DNA-binding</keyword>
<dbReference type="CDD" id="cd00383">
    <property type="entry name" value="trans_reg_C"/>
    <property type="match status" value="1"/>
</dbReference>
<dbReference type="Proteomes" id="UP000663400">
    <property type="component" value="Chromosome"/>
</dbReference>
<protein>
    <submittedName>
        <fullName evidence="6">PD40 domain-containing protein</fullName>
    </submittedName>
</protein>
<comment type="similarity">
    <text evidence="1">Belongs to the TolB family.</text>
</comment>
<name>A0ABX7RG38_9GAMM</name>
<dbReference type="PANTHER" id="PTHR36842">
    <property type="entry name" value="PROTEIN TOLB HOMOLOG"/>
    <property type="match status" value="1"/>
</dbReference>
<dbReference type="Pfam" id="PF00486">
    <property type="entry name" value="Trans_reg_C"/>
    <property type="match status" value="1"/>
</dbReference>
<feature type="transmembrane region" description="Helical" evidence="4">
    <location>
        <begin position="139"/>
        <end position="160"/>
    </location>
</feature>
<keyword evidence="4" id="KW-0472">Membrane</keyword>
<gene>
    <name evidence="6" type="ORF">HIV01_008350</name>
</gene>
<dbReference type="SUPFAM" id="SSF82171">
    <property type="entry name" value="DPP6 N-terminal domain-like"/>
    <property type="match status" value="1"/>
</dbReference>
<evidence type="ECO:0000256" key="4">
    <source>
        <dbReference type="SAM" id="Phobius"/>
    </source>
</evidence>
<keyword evidence="7" id="KW-1185">Reference proteome</keyword>
<sequence>MLQSLPSQRVRVGDSMVDLAAREITPASAAADGAPHRMSLKAIDLLVVLIGHAGKVVSRETLLETVWPDTLPGDDVVTQAVAQLRKAFGSDEPYIETIAKHGYRLLAPVQWLDVPEAVEQTPPPAQPVAMPASPRARPALRIIGTVAALAALGLALWLAIGADRERAQRVAGGSDEAAPPFLKITSAPGAEFAPSLSPDGSQVVYSAYVDVDGKGRTQLMLQTTAPVEPRALTHPVAGEQDLMSAWSPDGRQIAFYRVRRESGAGSSCHLMLMASAGGEPHPVANCESDRLRMFGWHPDGKHLVFGASNAGQPGVNAIEVLDLAAGTSRKLDYAHAASDLDLAPKYSPDGRWIAFQRNVSRGDLWLVPAAGGQPERLTRIESNLYGLAWSPDGKSIVFSAYRGQEPSLLRLDVQSRRITELGIGNARFPSVALKDASVAFVIEETPTSLYRVRIPAQGEAVAAPEKVFPSSGSELLPSVSPDGRQIVFVSDRTGDVRLWSGEIGRASSLRPIENFIPFPRHPAAWSADGKTVLMIGADGDNEALFEITPATGAVRKLVLPQGRPTYGAYLAEPGRLLVVSDRGAGRLGLTLYQRSGEQLQPLATLDDVALARFDPASRRVVFFRNASWGLWQAGMALDGPQLLDDLHADPGGSLPRIVPNAGFYLQSRRLVTSDRGNWIVAAGDGCNVRWVAVDAPAGSRSGPCLDPRGGELTGVSYDPGSGWLYYSYSTGDASDIGWARLPAEPAR</sequence>
<evidence type="ECO:0000256" key="3">
    <source>
        <dbReference type="PROSITE-ProRule" id="PRU01091"/>
    </source>
</evidence>
<organism evidence="6 7">
    <name type="scientific">Lysobacter arenosi</name>
    <dbReference type="NCBI Taxonomy" id="2795387"/>
    <lineage>
        <taxon>Bacteria</taxon>
        <taxon>Pseudomonadati</taxon>
        <taxon>Pseudomonadota</taxon>
        <taxon>Gammaproteobacteria</taxon>
        <taxon>Lysobacterales</taxon>
        <taxon>Lysobacteraceae</taxon>
        <taxon>Lysobacter</taxon>
    </lineage>
</organism>
<dbReference type="InterPro" id="IPR011042">
    <property type="entry name" value="6-blade_b-propeller_TolB-like"/>
</dbReference>
<evidence type="ECO:0000256" key="2">
    <source>
        <dbReference type="ARBA" id="ARBA00023125"/>
    </source>
</evidence>
<dbReference type="Gene3D" id="1.10.10.10">
    <property type="entry name" value="Winged helix-like DNA-binding domain superfamily/Winged helix DNA-binding domain"/>
    <property type="match status" value="1"/>
</dbReference>
<dbReference type="EMBL" id="CP071517">
    <property type="protein sequence ID" value="QSX76468.1"/>
    <property type="molecule type" value="Genomic_DNA"/>
</dbReference>
<dbReference type="SMART" id="SM00862">
    <property type="entry name" value="Trans_reg_C"/>
    <property type="match status" value="1"/>
</dbReference>
<dbReference type="InterPro" id="IPR016032">
    <property type="entry name" value="Sig_transdc_resp-reg_C-effctor"/>
</dbReference>
<dbReference type="InterPro" id="IPR011659">
    <property type="entry name" value="WD40"/>
</dbReference>
<evidence type="ECO:0000256" key="1">
    <source>
        <dbReference type="ARBA" id="ARBA00009820"/>
    </source>
</evidence>
<dbReference type="SUPFAM" id="SSF50993">
    <property type="entry name" value="Peptidase/esterase 'gauge' domain"/>
    <property type="match status" value="1"/>
</dbReference>
<evidence type="ECO:0000259" key="5">
    <source>
        <dbReference type="PROSITE" id="PS51755"/>
    </source>
</evidence>
<dbReference type="PROSITE" id="PS51755">
    <property type="entry name" value="OMPR_PHOB"/>
    <property type="match status" value="1"/>
</dbReference>
<dbReference type="RefSeq" id="WP_200609554.1">
    <property type="nucleotide sequence ID" value="NZ_CP071517.1"/>
</dbReference>